<comment type="caution">
    <text evidence="1">The sequence shown here is derived from an EMBL/GenBank/DDBJ whole genome shotgun (WGS) entry which is preliminary data.</text>
</comment>
<organism evidence="1 2">
    <name type="scientific">Prorocentrum cordatum</name>
    <dbReference type="NCBI Taxonomy" id="2364126"/>
    <lineage>
        <taxon>Eukaryota</taxon>
        <taxon>Sar</taxon>
        <taxon>Alveolata</taxon>
        <taxon>Dinophyceae</taxon>
        <taxon>Prorocentrales</taxon>
        <taxon>Prorocentraceae</taxon>
        <taxon>Prorocentrum</taxon>
    </lineage>
</organism>
<proteinExistence type="predicted"/>
<gene>
    <name evidence="1" type="ORF">PCOR1329_LOCUS40636</name>
</gene>
<evidence type="ECO:0000313" key="1">
    <source>
        <dbReference type="EMBL" id="CAK0847438.1"/>
    </source>
</evidence>
<keyword evidence="2" id="KW-1185">Reference proteome</keyword>
<reference evidence="1" key="1">
    <citation type="submission" date="2023-10" db="EMBL/GenBank/DDBJ databases">
        <authorList>
            <person name="Chen Y."/>
            <person name="Shah S."/>
            <person name="Dougan E. K."/>
            <person name="Thang M."/>
            <person name="Chan C."/>
        </authorList>
    </citation>
    <scope>NUCLEOTIDE SEQUENCE [LARGE SCALE GENOMIC DNA]</scope>
</reference>
<feature type="non-terminal residue" evidence="1">
    <location>
        <position position="1"/>
    </location>
</feature>
<sequence length="306" mass="33913">VHWIPAHRSIEDYIERDLSPAHYLGNMWADWFARRGADSHAPPKVYEEIYKAEIVFAKKVASYIGWAMQRALKVGKWEPDVSDAPSRLKEFKQPPVQVTTYVVAKLRDGSFVCRRCARRSSSVSREAWNFYLRAPCLANRVDELRAEAMIQFCGATGVQISAASAFAMGALDRAECEATGDGWESTPGLDRAAEPLVSEWHSADMHVCNGHRLRRAGPTVFCEVCVAWSGGGVSKQLMASCGGAPTGEAKGKTYLSNIKRALNSRCVRQSLTHSKQRLLDCLQVLRGMYPALIQGVVQAVKLGRRL</sequence>
<evidence type="ECO:0008006" key="3">
    <source>
        <dbReference type="Google" id="ProtNLM"/>
    </source>
</evidence>
<name>A0ABN9TP27_9DINO</name>
<feature type="non-terminal residue" evidence="1">
    <location>
        <position position="306"/>
    </location>
</feature>
<evidence type="ECO:0000313" key="2">
    <source>
        <dbReference type="Proteomes" id="UP001189429"/>
    </source>
</evidence>
<protein>
    <recommendedName>
        <fullName evidence="3">DNA-directed DNA polymerase</fullName>
    </recommendedName>
</protein>
<dbReference type="EMBL" id="CAUYUJ010014900">
    <property type="protein sequence ID" value="CAK0847438.1"/>
    <property type="molecule type" value="Genomic_DNA"/>
</dbReference>
<dbReference type="Proteomes" id="UP001189429">
    <property type="component" value="Unassembled WGS sequence"/>
</dbReference>
<accession>A0ABN9TP27</accession>